<keyword evidence="4" id="KW-0808">Transferase</keyword>
<dbReference type="Gene3D" id="3.30.460.10">
    <property type="entry name" value="Beta Polymerase, domain 2"/>
    <property type="match status" value="1"/>
</dbReference>
<dbReference type="InterPro" id="IPR007685">
    <property type="entry name" value="RelA_SpoT"/>
</dbReference>
<evidence type="ECO:0000256" key="1">
    <source>
        <dbReference type="ARBA" id="ARBA00004976"/>
    </source>
</evidence>
<dbReference type="Pfam" id="PF04607">
    <property type="entry name" value="RelA_SpoT"/>
    <property type="match status" value="1"/>
</dbReference>
<sequence>MESNISKEQLMNIADHYGFKEWRELIFMHESAIEEVNTKLKILNNEFKIIHDHNPIEHIKSRVKKPDSIIEKLERKGYEVNLENAKTKINDIAGIRIICSFTDDIYKILEMIKAQDDIEVLKVKDYIKNPKENGYRSLHLLIQLPIFLSSQARMTKVEIQIRTIAMDFWASLEHKIYYKYKNDAPDEIPQKLKESAEMIKKLDQQMLNIKRDLEQYSKEQ</sequence>
<accession>A0A1N7C1C9</accession>
<comment type="pathway">
    <text evidence="1">Purine metabolism; ppGpp biosynthesis; ppGpp from GTP: step 1/2.</text>
</comment>
<keyword evidence="2" id="KW-0175">Coiled coil</keyword>
<evidence type="ECO:0000313" key="4">
    <source>
        <dbReference type="EMBL" id="SIR57388.1"/>
    </source>
</evidence>
<proteinExistence type="predicted"/>
<dbReference type="InterPro" id="IPR052366">
    <property type="entry name" value="GTP_Pyrophosphokinase"/>
</dbReference>
<dbReference type="GO" id="GO:0016301">
    <property type="term" value="F:kinase activity"/>
    <property type="evidence" value="ECO:0007669"/>
    <property type="project" value="UniProtKB-KW"/>
</dbReference>
<feature type="coiled-coil region" evidence="2">
    <location>
        <begin position="192"/>
        <end position="219"/>
    </location>
</feature>
<reference evidence="5" key="1">
    <citation type="submission" date="2017-01" db="EMBL/GenBank/DDBJ databases">
        <authorList>
            <person name="Varghese N."/>
            <person name="Submissions S."/>
        </authorList>
    </citation>
    <scope>NUCLEOTIDE SEQUENCE [LARGE SCALE GENOMIC DNA]</scope>
    <source>
        <strain evidence="5">ATCC 700103</strain>
    </source>
</reference>
<dbReference type="STRING" id="56779.SAMN05421834_13816"/>
<evidence type="ECO:0000256" key="2">
    <source>
        <dbReference type="SAM" id="Coils"/>
    </source>
</evidence>
<gene>
    <name evidence="4" type="ORF">SAMN05421834_13816</name>
</gene>
<name>A0A1N7C1C9_9FIRM</name>
<evidence type="ECO:0000259" key="3">
    <source>
        <dbReference type="SMART" id="SM00954"/>
    </source>
</evidence>
<dbReference type="SMART" id="SM00954">
    <property type="entry name" value="RelA_SpoT"/>
    <property type="match status" value="1"/>
</dbReference>
<dbReference type="SUPFAM" id="SSF81301">
    <property type="entry name" value="Nucleotidyltransferase"/>
    <property type="match status" value="1"/>
</dbReference>
<dbReference type="Proteomes" id="UP000185669">
    <property type="component" value="Unassembled WGS sequence"/>
</dbReference>
<dbReference type="PANTHER" id="PTHR47837">
    <property type="entry name" value="GTP PYROPHOSPHOKINASE YJBM"/>
    <property type="match status" value="1"/>
</dbReference>
<dbReference type="GO" id="GO:0015970">
    <property type="term" value="P:guanosine tetraphosphate biosynthetic process"/>
    <property type="evidence" value="ECO:0007669"/>
    <property type="project" value="UniProtKB-UniPathway"/>
</dbReference>
<dbReference type="InterPro" id="IPR043519">
    <property type="entry name" value="NT_sf"/>
</dbReference>
<dbReference type="AlphaFoldDB" id="A0A1N7C1C9"/>
<dbReference type="Gene3D" id="1.10.287.860">
    <property type="entry name" value="Nucleotidyltransferase"/>
    <property type="match status" value="1"/>
</dbReference>
<evidence type="ECO:0000313" key="5">
    <source>
        <dbReference type="Proteomes" id="UP000185669"/>
    </source>
</evidence>
<feature type="domain" description="RelA/SpoT" evidence="3">
    <location>
        <begin position="61"/>
        <end position="184"/>
    </location>
</feature>
<dbReference type="UniPathway" id="UPA00908">
    <property type="reaction ID" value="UER00884"/>
</dbReference>
<dbReference type="RefSeq" id="WP_076546182.1">
    <property type="nucleotide sequence ID" value="NZ_FTNC01000038.1"/>
</dbReference>
<keyword evidence="4" id="KW-0418">Kinase</keyword>
<organism evidence="4 5">
    <name type="scientific">Halanaerobium kushneri</name>
    <dbReference type="NCBI Taxonomy" id="56779"/>
    <lineage>
        <taxon>Bacteria</taxon>
        <taxon>Bacillati</taxon>
        <taxon>Bacillota</taxon>
        <taxon>Clostridia</taxon>
        <taxon>Halanaerobiales</taxon>
        <taxon>Halanaerobiaceae</taxon>
        <taxon>Halanaerobium</taxon>
    </lineage>
</organism>
<dbReference type="PANTHER" id="PTHR47837:SF2">
    <property type="entry name" value="GTP PYROPHOSPHOKINASE YWAC"/>
    <property type="match status" value="1"/>
</dbReference>
<keyword evidence="5" id="KW-1185">Reference proteome</keyword>
<protein>
    <submittedName>
        <fullName evidence="4">Putative GTP pyrophosphokinase</fullName>
    </submittedName>
</protein>
<dbReference type="EMBL" id="FTNC01000038">
    <property type="protein sequence ID" value="SIR57388.1"/>
    <property type="molecule type" value="Genomic_DNA"/>
</dbReference>
<dbReference type="CDD" id="cd05399">
    <property type="entry name" value="NT_Rel-Spo_like"/>
    <property type="match status" value="1"/>
</dbReference>